<dbReference type="Gene3D" id="2.30.30.100">
    <property type="match status" value="1"/>
</dbReference>
<dbReference type="InterPro" id="IPR003142">
    <property type="entry name" value="BPL_C"/>
</dbReference>
<gene>
    <name evidence="6" type="ORF">DKT77_20075</name>
</gene>
<dbReference type="PANTHER" id="PTHR12835">
    <property type="entry name" value="BIOTIN PROTEIN LIGASE"/>
    <property type="match status" value="1"/>
</dbReference>
<dbReference type="PANTHER" id="PTHR12835:SF5">
    <property type="entry name" value="BIOTIN--PROTEIN LIGASE"/>
    <property type="match status" value="1"/>
</dbReference>
<dbReference type="EC" id="6.3.4.15" evidence="3"/>
<evidence type="ECO:0000256" key="4">
    <source>
        <dbReference type="ARBA" id="ARBA00047846"/>
    </source>
</evidence>
<evidence type="ECO:0000259" key="5">
    <source>
        <dbReference type="PROSITE" id="PS51733"/>
    </source>
</evidence>
<keyword evidence="7" id="KW-1185">Reference proteome</keyword>
<dbReference type="PROSITE" id="PS51733">
    <property type="entry name" value="BPL_LPL_CATALYTIC"/>
    <property type="match status" value="1"/>
</dbReference>
<reference evidence="6 7" key="1">
    <citation type="submission" date="2018-05" db="EMBL/GenBank/DDBJ databases">
        <title>Rhodobacteraceae gen. nov., sp. nov. isolated from sea water.</title>
        <authorList>
            <person name="Ren Y."/>
        </authorList>
    </citation>
    <scope>NUCLEOTIDE SEQUENCE [LARGE SCALE GENOMIC DNA]</scope>
    <source>
        <strain evidence="6 7">TG-679</strain>
    </source>
</reference>
<dbReference type="OrthoDB" id="9807064at2"/>
<dbReference type="NCBIfam" id="TIGR00121">
    <property type="entry name" value="birA_ligase"/>
    <property type="match status" value="1"/>
</dbReference>
<protein>
    <recommendedName>
        <fullName evidence="3">biotin--[biotin carboxyl-carrier protein] ligase</fullName>
        <ecNumber evidence="3">6.3.4.15</ecNumber>
    </recommendedName>
</protein>
<dbReference type="Gene3D" id="3.30.930.10">
    <property type="entry name" value="Bira Bifunctional Protein, Domain 2"/>
    <property type="match status" value="1"/>
</dbReference>
<evidence type="ECO:0000256" key="2">
    <source>
        <dbReference type="ARBA" id="ARBA00023267"/>
    </source>
</evidence>
<evidence type="ECO:0000313" key="6">
    <source>
        <dbReference type="EMBL" id="PWR00830.1"/>
    </source>
</evidence>
<comment type="catalytic activity">
    <reaction evidence="4">
        <text>biotin + L-lysyl-[protein] + ATP = N(6)-biotinyl-L-lysyl-[protein] + AMP + diphosphate + H(+)</text>
        <dbReference type="Rhea" id="RHEA:11756"/>
        <dbReference type="Rhea" id="RHEA-COMP:9752"/>
        <dbReference type="Rhea" id="RHEA-COMP:10505"/>
        <dbReference type="ChEBI" id="CHEBI:15378"/>
        <dbReference type="ChEBI" id="CHEBI:29969"/>
        <dbReference type="ChEBI" id="CHEBI:30616"/>
        <dbReference type="ChEBI" id="CHEBI:33019"/>
        <dbReference type="ChEBI" id="CHEBI:57586"/>
        <dbReference type="ChEBI" id="CHEBI:83144"/>
        <dbReference type="ChEBI" id="CHEBI:456215"/>
        <dbReference type="EC" id="6.3.4.15"/>
    </reaction>
</comment>
<keyword evidence="1 6" id="KW-0436">Ligase</keyword>
<dbReference type="Proteomes" id="UP000245680">
    <property type="component" value="Unassembled WGS sequence"/>
</dbReference>
<dbReference type="AlphaFoldDB" id="A0A2V2L698"/>
<dbReference type="CDD" id="cd16442">
    <property type="entry name" value="BPL"/>
    <property type="match status" value="1"/>
</dbReference>
<dbReference type="Pfam" id="PF02237">
    <property type="entry name" value="BPL_C"/>
    <property type="match status" value="1"/>
</dbReference>
<evidence type="ECO:0000256" key="3">
    <source>
        <dbReference type="ARBA" id="ARBA00024227"/>
    </source>
</evidence>
<dbReference type="EMBL" id="QGKU01000068">
    <property type="protein sequence ID" value="PWR00830.1"/>
    <property type="molecule type" value="Genomic_DNA"/>
</dbReference>
<dbReference type="GO" id="GO:0005737">
    <property type="term" value="C:cytoplasm"/>
    <property type="evidence" value="ECO:0007669"/>
    <property type="project" value="TreeGrafter"/>
</dbReference>
<sequence length="253" mass="26182">MSSSTPVWPAGHDRRVLAEVDSTNAEAARIAATLAGPTWILALRQTAGRGRRGRAWNDPPGNFAATLAIPSGAAPAQAALRSFVAALALADALTQATARPEAISLKWPNDVLLNGAKVAGILLETTGQGGTPGPLAIGIGVNLSHAPDPGTLEPEAKAPTSVLSATGAAIDPESFLDLLAPAFARWEATLRQHGFAPLRRAFLDRAARFGEPITARTLRETLTGTFTDIDETGALVLTTAKGPVAVQAADIFF</sequence>
<dbReference type="InterPro" id="IPR004143">
    <property type="entry name" value="BPL_LPL_catalytic"/>
</dbReference>
<dbReference type="InterPro" id="IPR004408">
    <property type="entry name" value="Biotin_CoA_COase_ligase"/>
</dbReference>
<evidence type="ECO:0000313" key="7">
    <source>
        <dbReference type="Proteomes" id="UP000245680"/>
    </source>
</evidence>
<dbReference type="InterPro" id="IPR045864">
    <property type="entry name" value="aa-tRNA-synth_II/BPL/LPL"/>
</dbReference>
<name>A0A2V2L698_9RHOB</name>
<keyword evidence="2" id="KW-0092">Biotin</keyword>
<dbReference type="GO" id="GO:0004077">
    <property type="term" value="F:biotin--[biotin carboxyl-carrier protein] ligase activity"/>
    <property type="evidence" value="ECO:0007669"/>
    <property type="project" value="UniProtKB-EC"/>
</dbReference>
<dbReference type="SUPFAM" id="SSF55681">
    <property type="entry name" value="Class II aaRS and biotin synthetases"/>
    <property type="match status" value="1"/>
</dbReference>
<dbReference type="Pfam" id="PF03099">
    <property type="entry name" value="BPL_LplA_LipB"/>
    <property type="match status" value="1"/>
</dbReference>
<feature type="domain" description="BPL/LPL catalytic" evidence="5">
    <location>
        <begin position="1"/>
        <end position="191"/>
    </location>
</feature>
<comment type="caution">
    <text evidence="6">The sequence shown here is derived from an EMBL/GenBank/DDBJ whole genome shotgun (WGS) entry which is preliminary data.</text>
</comment>
<proteinExistence type="predicted"/>
<accession>A0A2V2L698</accession>
<evidence type="ECO:0000256" key="1">
    <source>
        <dbReference type="ARBA" id="ARBA00022598"/>
    </source>
</evidence>
<organism evidence="6 7">
    <name type="scientific">Meridianimarinicoccus roseus</name>
    <dbReference type="NCBI Taxonomy" id="2072018"/>
    <lineage>
        <taxon>Bacteria</taxon>
        <taxon>Pseudomonadati</taxon>
        <taxon>Pseudomonadota</taxon>
        <taxon>Alphaproteobacteria</taxon>
        <taxon>Rhodobacterales</taxon>
        <taxon>Paracoccaceae</taxon>
        <taxon>Meridianimarinicoccus</taxon>
    </lineage>
</organism>
<dbReference type="RefSeq" id="WP_109813416.1">
    <property type="nucleotide sequence ID" value="NZ_QGKU01000068.1"/>
</dbReference>